<dbReference type="OrthoDB" id="1936068at2759"/>
<dbReference type="PANTHER" id="PTHR35705">
    <property type="entry name" value="WPP DOMAIN-INTERACTING TAIL-ANCHORED PROTEIN 1"/>
    <property type="match status" value="1"/>
</dbReference>
<sequence length="141" mass="16305">MSGGETSWEVLTKVELDSAYISEKLLNLEILLMQVETRASDYVGTGTDAEDAENGDNTSTCDRWKLQNVEHQRHILQLYEKSLAKELDLEKKLTDSRNSADDLKLKLRWMNQLQKCLLVIKPCKRLSLQTISQLKHRNMRL</sequence>
<reference evidence="2" key="1">
    <citation type="submission" date="2021-03" db="EMBL/GenBank/DDBJ databases">
        <authorList>
            <person name="Li Z."/>
            <person name="Yang C."/>
        </authorList>
    </citation>
    <scope>NUCLEOTIDE SEQUENCE</scope>
    <source>
        <strain evidence="2">Dzin_1.0</strain>
        <tissue evidence="2">Leaf</tissue>
    </source>
</reference>
<keyword evidence="3" id="KW-1185">Reference proteome</keyword>
<dbReference type="InterPro" id="IPR039976">
    <property type="entry name" value="WIT1/WIT2"/>
</dbReference>
<name>A0A9D5HVB5_9LILI</name>
<dbReference type="Pfam" id="PF26581">
    <property type="entry name" value="WIT1_2_N"/>
    <property type="match status" value="1"/>
</dbReference>
<dbReference type="Proteomes" id="UP001085076">
    <property type="component" value="Miscellaneous, Linkage group lg01"/>
</dbReference>
<organism evidence="2 3">
    <name type="scientific">Dioscorea zingiberensis</name>
    <dbReference type="NCBI Taxonomy" id="325984"/>
    <lineage>
        <taxon>Eukaryota</taxon>
        <taxon>Viridiplantae</taxon>
        <taxon>Streptophyta</taxon>
        <taxon>Embryophyta</taxon>
        <taxon>Tracheophyta</taxon>
        <taxon>Spermatophyta</taxon>
        <taxon>Magnoliopsida</taxon>
        <taxon>Liliopsida</taxon>
        <taxon>Dioscoreales</taxon>
        <taxon>Dioscoreaceae</taxon>
        <taxon>Dioscorea</taxon>
    </lineage>
</organism>
<protein>
    <recommendedName>
        <fullName evidence="1">WIT1/2 N-terminal helical bundle domain-containing protein</fullName>
    </recommendedName>
</protein>
<evidence type="ECO:0000313" key="2">
    <source>
        <dbReference type="EMBL" id="KAJ0989673.1"/>
    </source>
</evidence>
<proteinExistence type="predicted"/>
<dbReference type="PANTHER" id="PTHR35705:SF1">
    <property type="entry name" value="WPP DOMAIN-INTERACTING TAIL-ANCHORED PROTEIN 1"/>
    <property type="match status" value="1"/>
</dbReference>
<feature type="domain" description="WIT1/2 N-terminal helical bundle" evidence="1">
    <location>
        <begin position="5"/>
        <end position="51"/>
    </location>
</feature>
<dbReference type="InterPro" id="IPR058610">
    <property type="entry name" value="WIT1_2_N"/>
</dbReference>
<dbReference type="EMBL" id="JAGGNH010000001">
    <property type="protein sequence ID" value="KAJ0989673.1"/>
    <property type="molecule type" value="Genomic_DNA"/>
</dbReference>
<dbReference type="AlphaFoldDB" id="A0A9D5HVB5"/>
<reference evidence="2" key="2">
    <citation type="journal article" date="2022" name="Hortic Res">
        <title>The genome of Dioscorea zingiberensis sheds light on the biosynthesis, origin and evolution of the medicinally important diosgenin saponins.</title>
        <authorList>
            <person name="Li Y."/>
            <person name="Tan C."/>
            <person name="Li Z."/>
            <person name="Guo J."/>
            <person name="Li S."/>
            <person name="Chen X."/>
            <person name="Wang C."/>
            <person name="Dai X."/>
            <person name="Yang H."/>
            <person name="Song W."/>
            <person name="Hou L."/>
            <person name="Xu J."/>
            <person name="Tong Z."/>
            <person name="Xu A."/>
            <person name="Yuan X."/>
            <person name="Wang W."/>
            <person name="Yang Q."/>
            <person name="Chen L."/>
            <person name="Sun Z."/>
            <person name="Wang K."/>
            <person name="Pan B."/>
            <person name="Chen J."/>
            <person name="Bao Y."/>
            <person name="Liu F."/>
            <person name="Qi X."/>
            <person name="Gang D.R."/>
            <person name="Wen J."/>
            <person name="Li J."/>
        </authorList>
    </citation>
    <scope>NUCLEOTIDE SEQUENCE</scope>
    <source>
        <strain evidence="2">Dzin_1.0</strain>
    </source>
</reference>
<evidence type="ECO:0000259" key="1">
    <source>
        <dbReference type="Pfam" id="PF26581"/>
    </source>
</evidence>
<evidence type="ECO:0000313" key="3">
    <source>
        <dbReference type="Proteomes" id="UP001085076"/>
    </source>
</evidence>
<comment type="caution">
    <text evidence="2">The sequence shown here is derived from an EMBL/GenBank/DDBJ whole genome shotgun (WGS) entry which is preliminary data.</text>
</comment>
<gene>
    <name evidence="2" type="ORF">J5N97_008029</name>
</gene>
<accession>A0A9D5HVB5</accession>